<dbReference type="InterPro" id="IPR051599">
    <property type="entry name" value="Cell_Envelope_Assoc"/>
</dbReference>
<dbReference type="GO" id="GO:0005886">
    <property type="term" value="C:plasma membrane"/>
    <property type="evidence" value="ECO:0007669"/>
    <property type="project" value="TreeGrafter"/>
</dbReference>
<evidence type="ECO:0000313" key="3">
    <source>
        <dbReference type="Proteomes" id="UP000093199"/>
    </source>
</evidence>
<dbReference type="RefSeq" id="WP_066547266.1">
    <property type="nucleotide sequence ID" value="NZ_MASJ01000039.1"/>
</dbReference>
<dbReference type="AlphaFoldDB" id="A0A1C0Y6L4"/>
<evidence type="ECO:0000313" key="2">
    <source>
        <dbReference type="EMBL" id="OCS82806.1"/>
    </source>
</evidence>
<dbReference type="EMBL" id="MASJ01000039">
    <property type="protein sequence ID" value="OCS82806.1"/>
    <property type="molecule type" value="Genomic_DNA"/>
</dbReference>
<dbReference type="GO" id="GO:0000270">
    <property type="term" value="P:peptidoglycan metabolic process"/>
    <property type="evidence" value="ECO:0007669"/>
    <property type="project" value="TreeGrafter"/>
</dbReference>
<evidence type="ECO:0000259" key="1">
    <source>
        <dbReference type="Pfam" id="PF02698"/>
    </source>
</evidence>
<dbReference type="Gene3D" id="3.40.50.620">
    <property type="entry name" value="HUPs"/>
    <property type="match status" value="1"/>
</dbReference>
<dbReference type="Pfam" id="PF02698">
    <property type="entry name" value="DUF218"/>
    <property type="match status" value="1"/>
</dbReference>
<name>A0A1C0Y6L4_9BACL</name>
<organism evidence="2 3">
    <name type="scientific">Caryophanon tenue</name>
    <dbReference type="NCBI Taxonomy" id="33978"/>
    <lineage>
        <taxon>Bacteria</taxon>
        <taxon>Bacillati</taxon>
        <taxon>Bacillota</taxon>
        <taxon>Bacilli</taxon>
        <taxon>Bacillales</taxon>
        <taxon>Caryophanaceae</taxon>
        <taxon>Caryophanon</taxon>
    </lineage>
</organism>
<sequence length="195" mass="21877">MKKLFISFITVLLIGSGCYIWLGSLIEQQSETNADGTAPYAIILGASVKPDGKPSKLLQSRLDMAIPYLQQHPDVQVIVTGGIEEEINRTAADVMAEYLIVRGIDPQRIILEEYARNTHENMVFSKELLNGETHVTLISNEFHLYRATWLAHNLALEVDTIAVPTPEQYVAKNEVRERLAIIKDFLVSRDTSVEP</sequence>
<dbReference type="Proteomes" id="UP000093199">
    <property type="component" value="Unassembled WGS sequence"/>
</dbReference>
<dbReference type="PROSITE" id="PS51257">
    <property type="entry name" value="PROKAR_LIPOPROTEIN"/>
    <property type="match status" value="1"/>
</dbReference>
<proteinExistence type="predicted"/>
<comment type="caution">
    <text evidence="2">The sequence shown here is derived from an EMBL/GenBank/DDBJ whole genome shotgun (WGS) entry which is preliminary data.</text>
</comment>
<gene>
    <name evidence="2" type="ORF">A6M13_05240</name>
</gene>
<dbReference type="STRING" id="33978.A6M13_05240"/>
<keyword evidence="3" id="KW-1185">Reference proteome</keyword>
<protein>
    <recommendedName>
        <fullName evidence="1">DUF218 domain-containing protein</fullName>
    </recommendedName>
</protein>
<dbReference type="PANTHER" id="PTHR30336:SF4">
    <property type="entry name" value="ENVELOPE BIOGENESIS FACTOR ELYC"/>
    <property type="match status" value="1"/>
</dbReference>
<accession>A0A1C0Y6L4</accession>
<dbReference type="PANTHER" id="PTHR30336">
    <property type="entry name" value="INNER MEMBRANE PROTEIN, PROBABLE PERMEASE"/>
    <property type="match status" value="1"/>
</dbReference>
<dbReference type="GO" id="GO:0043164">
    <property type="term" value="P:Gram-negative-bacterium-type cell wall biogenesis"/>
    <property type="evidence" value="ECO:0007669"/>
    <property type="project" value="TreeGrafter"/>
</dbReference>
<dbReference type="CDD" id="cd06259">
    <property type="entry name" value="YdcF-like"/>
    <property type="match status" value="1"/>
</dbReference>
<reference evidence="2 3" key="1">
    <citation type="submission" date="2016-07" db="EMBL/GenBank/DDBJ databases">
        <title>Caryophanon tenue genome sequencing.</title>
        <authorList>
            <person name="Verma A."/>
            <person name="Pal Y."/>
            <person name="Krishnamurthi S."/>
        </authorList>
    </citation>
    <scope>NUCLEOTIDE SEQUENCE [LARGE SCALE GENOMIC DNA]</scope>
    <source>
        <strain evidence="2 3">DSM 14152</strain>
    </source>
</reference>
<dbReference type="InterPro" id="IPR014729">
    <property type="entry name" value="Rossmann-like_a/b/a_fold"/>
</dbReference>
<feature type="domain" description="DUF218" evidence="1">
    <location>
        <begin position="40"/>
        <end position="171"/>
    </location>
</feature>
<dbReference type="InterPro" id="IPR003848">
    <property type="entry name" value="DUF218"/>
</dbReference>